<dbReference type="InterPro" id="IPR006680">
    <property type="entry name" value="Amidohydro-rel"/>
</dbReference>
<dbReference type="PANTHER" id="PTHR21240:SF29">
    <property type="entry name" value="AMIDOHYDROLASE-RELATED DOMAIN-CONTAINING PROTEIN"/>
    <property type="match status" value="1"/>
</dbReference>
<dbReference type="Gene3D" id="3.20.20.140">
    <property type="entry name" value="Metal-dependent hydrolases"/>
    <property type="match status" value="1"/>
</dbReference>
<dbReference type="EMBL" id="QZBZ01000254">
    <property type="protein sequence ID" value="TIA32091.1"/>
    <property type="molecule type" value="Genomic_DNA"/>
</dbReference>
<dbReference type="InterPro" id="IPR032465">
    <property type="entry name" value="ACMSD"/>
</dbReference>
<organism evidence="10 11">
    <name type="scientific">Aureobasidium pullulans</name>
    <name type="common">Black yeast</name>
    <name type="synonym">Pullularia pullulans</name>
    <dbReference type="NCBI Taxonomy" id="5580"/>
    <lineage>
        <taxon>Eukaryota</taxon>
        <taxon>Fungi</taxon>
        <taxon>Dikarya</taxon>
        <taxon>Ascomycota</taxon>
        <taxon>Pezizomycotina</taxon>
        <taxon>Dothideomycetes</taxon>
        <taxon>Dothideomycetidae</taxon>
        <taxon>Dothideales</taxon>
        <taxon>Saccotheciaceae</taxon>
        <taxon>Aureobasidium</taxon>
    </lineage>
</organism>
<protein>
    <recommendedName>
        <fullName evidence="7">6-methylsalicylate decarboxylase</fullName>
        <ecNumber evidence="7">4.1.1.52</ecNumber>
    </recommendedName>
</protein>
<proteinExistence type="inferred from homology"/>
<keyword evidence="3 8" id="KW-0210">Decarboxylase</keyword>
<keyword evidence="5 8" id="KW-0456">Lyase</keyword>
<evidence type="ECO:0000256" key="3">
    <source>
        <dbReference type="ARBA" id="ARBA00022793"/>
    </source>
</evidence>
<accession>A0A4T0BD36</accession>
<gene>
    <name evidence="10" type="ORF">D6C78_08476</name>
</gene>
<evidence type="ECO:0000256" key="1">
    <source>
        <dbReference type="ARBA" id="ARBA00005871"/>
    </source>
</evidence>
<evidence type="ECO:0000259" key="9">
    <source>
        <dbReference type="Pfam" id="PF04909"/>
    </source>
</evidence>
<dbReference type="GO" id="GO:0046872">
    <property type="term" value="F:metal ion binding"/>
    <property type="evidence" value="ECO:0007669"/>
    <property type="project" value="UniProtKB-KW"/>
</dbReference>
<reference evidence="10 11" key="1">
    <citation type="submission" date="2018-10" db="EMBL/GenBank/DDBJ databases">
        <title>Fifty Aureobasidium pullulans genomes reveal a recombining polyextremotolerant generalist.</title>
        <authorList>
            <person name="Gostincar C."/>
            <person name="Turk M."/>
            <person name="Zajc J."/>
            <person name="Gunde-Cimerman N."/>
        </authorList>
    </citation>
    <scope>NUCLEOTIDE SEQUENCE [LARGE SCALE GENOMIC DNA]</scope>
    <source>
        <strain evidence="10 11">EXF-1645</strain>
    </source>
</reference>
<dbReference type="PANTHER" id="PTHR21240">
    <property type="entry name" value="2-AMINO-3-CARBOXYLMUCONATE-6-SEMIALDEHYDE DECARBOXYLASE"/>
    <property type="match status" value="1"/>
</dbReference>
<dbReference type="AlphaFoldDB" id="A0A4T0BD36"/>
<keyword evidence="4" id="KW-0862">Zinc</keyword>
<dbReference type="Proteomes" id="UP000308724">
    <property type="component" value="Unassembled WGS sequence"/>
</dbReference>
<dbReference type="GO" id="GO:0016787">
    <property type="term" value="F:hydrolase activity"/>
    <property type="evidence" value="ECO:0007669"/>
    <property type="project" value="UniProtKB-KW"/>
</dbReference>
<dbReference type="GO" id="GO:0047596">
    <property type="term" value="F:6-methylsalicylate decarboxylase activity"/>
    <property type="evidence" value="ECO:0007669"/>
    <property type="project" value="UniProtKB-EC"/>
</dbReference>
<dbReference type="GO" id="GO:0019748">
    <property type="term" value="P:secondary metabolic process"/>
    <property type="evidence" value="ECO:0007669"/>
    <property type="project" value="TreeGrafter"/>
</dbReference>
<dbReference type="SUPFAM" id="SSF51556">
    <property type="entry name" value="Metallo-dependent hydrolases"/>
    <property type="match status" value="1"/>
</dbReference>
<evidence type="ECO:0000256" key="4">
    <source>
        <dbReference type="ARBA" id="ARBA00022833"/>
    </source>
</evidence>
<comment type="similarity">
    <text evidence="1">Belongs to the metallo-dependent hydrolases superfamily. ACMSD family.</text>
</comment>
<evidence type="ECO:0000256" key="7">
    <source>
        <dbReference type="ARBA" id="ARBA00038889"/>
    </source>
</evidence>
<dbReference type="GO" id="GO:0005829">
    <property type="term" value="C:cytosol"/>
    <property type="evidence" value="ECO:0007669"/>
    <property type="project" value="TreeGrafter"/>
</dbReference>
<evidence type="ECO:0000256" key="5">
    <source>
        <dbReference type="ARBA" id="ARBA00023239"/>
    </source>
</evidence>
<evidence type="ECO:0000256" key="2">
    <source>
        <dbReference type="ARBA" id="ARBA00022723"/>
    </source>
</evidence>
<dbReference type="EC" id="4.1.1.52" evidence="7"/>
<keyword evidence="10" id="KW-0378">Hydrolase</keyword>
<dbReference type="Pfam" id="PF04909">
    <property type="entry name" value="Amidohydro_2"/>
    <property type="match status" value="1"/>
</dbReference>
<comment type="catalytic activity">
    <reaction evidence="6">
        <text>6-methylsalicylate + H(+) = 3-methylphenol + CO2</text>
        <dbReference type="Rhea" id="RHEA:23112"/>
        <dbReference type="ChEBI" id="CHEBI:15378"/>
        <dbReference type="ChEBI" id="CHEBI:16526"/>
        <dbReference type="ChEBI" id="CHEBI:17231"/>
        <dbReference type="ChEBI" id="CHEBI:36658"/>
        <dbReference type="EC" id="4.1.1.52"/>
    </reaction>
    <physiologicalReaction direction="left-to-right" evidence="6">
        <dbReference type="Rhea" id="RHEA:23113"/>
    </physiologicalReaction>
</comment>
<evidence type="ECO:0000313" key="11">
    <source>
        <dbReference type="Proteomes" id="UP000308724"/>
    </source>
</evidence>
<keyword evidence="2" id="KW-0479">Metal-binding</keyword>
<sequence>MSPGIDHEKQLTSGSVYTYQGPTAIGTRQSFFFHHPRTNIEYLTMEEMRPEPRTDKIDTHHHFVPDFYARGDPSGWPTPKWSPAASESIMKQLGVKTTILSLTAPGACMLEGQKSFDLARRCNEYCSELRDRSPRKRGFFAALPSLLNTEAALAEIAYALDVLHADGVTLFTRYGAGNTYLGHADIEPIWKELDRRQAVVFVHPTHPVDTTKVNESMPQPLIDYPHETTRTATDMIIAGTRRKYPDCKVILSHAGGALPYLIERISNGSQHGQQAMADFKSFYYDSALSSSPSVLQLLLTMVPHDHILYGASFQGRTLKLGKLTLWQSDFPYAPPPSIKAFAEKLENFEMDSKLRSKINYGNALALLPRLAEKANF</sequence>
<name>A0A4T0BD36_AURPU</name>
<feature type="domain" description="Amidohydrolase-related" evidence="9">
    <location>
        <begin position="57"/>
        <end position="368"/>
    </location>
</feature>
<evidence type="ECO:0000256" key="8">
    <source>
        <dbReference type="RuleBase" id="RU366045"/>
    </source>
</evidence>
<evidence type="ECO:0000313" key="10">
    <source>
        <dbReference type="EMBL" id="TIA32091.1"/>
    </source>
</evidence>
<comment type="caution">
    <text evidence="10">The sequence shown here is derived from an EMBL/GenBank/DDBJ whole genome shotgun (WGS) entry which is preliminary data.</text>
</comment>
<dbReference type="InterPro" id="IPR032466">
    <property type="entry name" value="Metal_Hydrolase"/>
</dbReference>
<evidence type="ECO:0000256" key="6">
    <source>
        <dbReference type="ARBA" id="ARBA00036832"/>
    </source>
</evidence>